<dbReference type="NCBIfam" id="NF002490">
    <property type="entry name" value="PRK01777.1"/>
    <property type="match status" value="1"/>
</dbReference>
<dbReference type="KEGG" id="hhs:HHS_04250"/>
<dbReference type="EMBL" id="AP012554">
    <property type="protein sequence ID" value="BAO00395.1"/>
    <property type="molecule type" value="Genomic_DNA"/>
</dbReference>
<dbReference type="HAMAP" id="MF_00460">
    <property type="entry name" value="UPF0125_RnfH"/>
    <property type="match status" value="1"/>
</dbReference>
<gene>
    <name evidence="3" type="ORF">HHS_04250</name>
</gene>
<dbReference type="InterPro" id="IPR016155">
    <property type="entry name" value="Mopterin_synth/thiamin_S_b"/>
</dbReference>
<reference evidence="3 4" key="1">
    <citation type="submission" date="2012-10" db="EMBL/GenBank/DDBJ databases">
        <title>Genome sequence of the symbiont of the pentatomidae stink bug Halyomorpha halys.</title>
        <authorList>
            <person name="Kobayashi H."/>
            <person name="Fujii-Muramatsu R."/>
            <person name="Takeishi K."/>
            <person name="Noda H."/>
        </authorList>
    </citation>
    <scope>NUCLEOTIDE SEQUENCE [LARGE SCALE GENOMIC DNA]</scope>
</reference>
<dbReference type="Gene3D" id="3.10.20.280">
    <property type="entry name" value="RnfH-like"/>
    <property type="match status" value="1"/>
</dbReference>
<proteinExistence type="inferred from homology"/>
<dbReference type="OrthoDB" id="9796575at2"/>
<accession>U3U649</accession>
<dbReference type="PANTHER" id="PTHR37483:SF1">
    <property type="entry name" value="UPF0125 PROTEIN RATB"/>
    <property type="match status" value="1"/>
</dbReference>
<dbReference type="PATRIC" id="fig|1235990.3.peg.422"/>
<evidence type="ECO:0000256" key="1">
    <source>
        <dbReference type="ARBA" id="ARBA00010645"/>
    </source>
</evidence>
<comment type="similarity">
    <text evidence="1 2">Belongs to the UPF0125 (RnfH) family.</text>
</comment>
<sequence length="104" mass="12069">MSNITVEVIYALPDKQYVYSITLKKGATVQQAIETSGLLLLRQDIQLHKNKIGIFSRLVTLDYLIENGDRIEIYRPLITDPKEMRRQRAQYAKTNNTKKCVKNK</sequence>
<dbReference type="SUPFAM" id="SSF54285">
    <property type="entry name" value="MoaD/ThiS"/>
    <property type="match status" value="1"/>
</dbReference>
<dbReference type="KEGG" id="pck:BMSBPS_0050"/>
<dbReference type="Proteomes" id="UP000016900">
    <property type="component" value="Chromosome"/>
</dbReference>
<keyword evidence="4" id="KW-1185">Reference proteome</keyword>
<dbReference type="AlphaFoldDB" id="U3U649"/>
<evidence type="ECO:0000313" key="4">
    <source>
        <dbReference type="Proteomes" id="UP000016900"/>
    </source>
</evidence>
<protein>
    <recommendedName>
        <fullName evidence="2">UPF0125 protein HHS_04250</fullName>
    </recommendedName>
</protein>
<dbReference type="PANTHER" id="PTHR37483">
    <property type="entry name" value="UPF0125 PROTEIN RATB"/>
    <property type="match status" value="1"/>
</dbReference>
<dbReference type="STRING" id="1235990.BMSBPS_0050"/>
<evidence type="ECO:0000313" key="3">
    <source>
        <dbReference type="EMBL" id="BAO00395.1"/>
    </source>
</evidence>
<dbReference type="InterPro" id="IPR037021">
    <property type="entry name" value="RnfH_sf"/>
</dbReference>
<name>U3U649_9GAMM</name>
<dbReference type="InterPro" id="IPR005346">
    <property type="entry name" value="RnfH"/>
</dbReference>
<dbReference type="RefSeq" id="WP_022564414.1">
    <property type="nucleotide sequence ID" value="NZ_CP010907.1"/>
</dbReference>
<evidence type="ECO:0000256" key="2">
    <source>
        <dbReference type="HAMAP-Rule" id="MF_00460"/>
    </source>
</evidence>
<organism evidence="3 4">
    <name type="scientific">Candidatus Pantoea carbekii</name>
    <dbReference type="NCBI Taxonomy" id="1235990"/>
    <lineage>
        <taxon>Bacteria</taxon>
        <taxon>Pseudomonadati</taxon>
        <taxon>Pseudomonadota</taxon>
        <taxon>Gammaproteobacteria</taxon>
        <taxon>Enterobacterales</taxon>
        <taxon>Erwiniaceae</taxon>
        <taxon>Pantoea</taxon>
    </lineage>
</organism>
<dbReference type="Pfam" id="PF03658">
    <property type="entry name" value="Ub-RnfH"/>
    <property type="match status" value="1"/>
</dbReference>
<dbReference type="eggNOG" id="COG2914">
    <property type="taxonomic scope" value="Bacteria"/>
</dbReference>